<comment type="caution">
    <text evidence="11">The sequence shown here is derived from an EMBL/GenBank/DDBJ whole genome shotgun (WGS) entry which is preliminary data.</text>
</comment>
<feature type="domain" description="Histidine kinase" evidence="10">
    <location>
        <begin position="366"/>
        <end position="575"/>
    </location>
</feature>
<evidence type="ECO:0000256" key="6">
    <source>
        <dbReference type="ARBA" id="ARBA00022777"/>
    </source>
</evidence>
<keyword evidence="12" id="KW-1185">Reference proteome</keyword>
<dbReference type="PROSITE" id="PS50109">
    <property type="entry name" value="HIS_KIN"/>
    <property type="match status" value="1"/>
</dbReference>
<comment type="catalytic activity">
    <reaction evidence="1">
        <text>ATP + protein L-histidine = ADP + protein N-phospho-L-histidine.</text>
        <dbReference type="EC" id="2.7.13.3"/>
    </reaction>
</comment>
<feature type="transmembrane region" description="Helical" evidence="9">
    <location>
        <begin position="98"/>
        <end position="123"/>
    </location>
</feature>
<dbReference type="EC" id="2.7.13.3" evidence="2"/>
<dbReference type="PRINTS" id="PR00344">
    <property type="entry name" value="BCTRLSENSOR"/>
</dbReference>
<reference evidence="11 12" key="1">
    <citation type="submission" date="2021-10" db="EMBL/GenBank/DDBJ databases">
        <authorList>
            <person name="Criscuolo A."/>
        </authorList>
    </citation>
    <scope>NUCLEOTIDE SEQUENCE [LARGE SCALE GENOMIC DNA]</scope>
    <source>
        <strain evidence="12">CIP 111883</strain>
    </source>
</reference>
<keyword evidence="9" id="KW-1133">Transmembrane helix</keyword>
<dbReference type="CDD" id="cd00082">
    <property type="entry name" value="HisKA"/>
    <property type="match status" value="1"/>
</dbReference>
<dbReference type="InterPro" id="IPR003594">
    <property type="entry name" value="HATPase_dom"/>
</dbReference>
<feature type="transmembrane region" description="Helical" evidence="9">
    <location>
        <begin position="180"/>
        <end position="200"/>
    </location>
</feature>
<dbReference type="SMART" id="SM00387">
    <property type="entry name" value="HATPase_c"/>
    <property type="match status" value="1"/>
</dbReference>
<dbReference type="Gene3D" id="1.10.287.130">
    <property type="match status" value="1"/>
</dbReference>
<evidence type="ECO:0000256" key="9">
    <source>
        <dbReference type="SAM" id="Phobius"/>
    </source>
</evidence>
<dbReference type="RefSeq" id="WP_230500231.1">
    <property type="nucleotide sequence ID" value="NZ_CAKJTJ010000004.1"/>
</dbReference>
<keyword evidence="4 11" id="KW-0808">Transferase</keyword>
<dbReference type="Pfam" id="PF02518">
    <property type="entry name" value="HATPase_c"/>
    <property type="match status" value="1"/>
</dbReference>
<feature type="transmembrane region" description="Helical" evidence="9">
    <location>
        <begin position="6"/>
        <end position="24"/>
    </location>
</feature>
<dbReference type="InterPro" id="IPR036097">
    <property type="entry name" value="HisK_dim/P_sf"/>
</dbReference>
<dbReference type="InterPro" id="IPR036890">
    <property type="entry name" value="HATPase_C_sf"/>
</dbReference>
<dbReference type="SUPFAM" id="SSF47384">
    <property type="entry name" value="Homodimeric domain of signal transducing histidine kinase"/>
    <property type="match status" value="1"/>
</dbReference>
<keyword evidence="9" id="KW-0472">Membrane</keyword>
<keyword evidence="9" id="KW-0812">Transmembrane</keyword>
<evidence type="ECO:0000313" key="11">
    <source>
        <dbReference type="EMBL" id="CAG9620296.1"/>
    </source>
</evidence>
<name>A0ABM8YKB0_9BACI</name>
<evidence type="ECO:0000256" key="5">
    <source>
        <dbReference type="ARBA" id="ARBA00022741"/>
    </source>
</evidence>
<dbReference type="Gene3D" id="3.30.565.10">
    <property type="entry name" value="Histidine kinase-like ATPase, C-terminal domain"/>
    <property type="match status" value="1"/>
</dbReference>
<dbReference type="EMBL" id="CAKJTJ010000004">
    <property type="protein sequence ID" value="CAG9620296.1"/>
    <property type="molecule type" value="Genomic_DNA"/>
</dbReference>
<evidence type="ECO:0000256" key="3">
    <source>
        <dbReference type="ARBA" id="ARBA00022553"/>
    </source>
</evidence>
<dbReference type="InterPro" id="IPR035965">
    <property type="entry name" value="PAS-like_dom_sf"/>
</dbReference>
<gene>
    <name evidence="11" type="primary">sasA_3</name>
    <name evidence="11" type="ORF">BACCIP111883_01064</name>
</gene>
<organism evidence="11 12">
    <name type="scientific">Sutcliffiella rhizosphaerae</name>
    <dbReference type="NCBI Taxonomy" id="2880967"/>
    <lineage>
        <taxon>Bacteria</taxon>
        <taxon>Bacillati</taxon>
        <taxon>Bacillota</taxon>
        <taxon>Bacilli</taxon>
        <taxon>Bacillales</taxon>
        <taxon>Bacillaceae</taxon>
        <taxon>Sutcliffiella</taxon>
    </lineage>
</organism>
<feature type="transmembrane region" description="Helical" evidence="9">
    <location>
        <begin position="31"/>
        <end position="50"/>
    </location>
</feature>
<evidence type="ECO:0000256" key="4">
    <source>
        <dbReference type="ARBA" id="ARBA00022679"/>
    </source>
</evidence>
<dbReference type="SUPFAM" id="SSF55785">
    <property type="entry name" value="PYP-like sensor domain (PAS domain)"/>
    <property type="match status" value="1"/>
</dbReference>
<accession>A0ABM8YKB0</accession>
<protein>
    <recommendedName>
        <fullName evidence="2">histidine kinase</fullName>
        <ecNumber evidence="2">2.7.13.3</ecNumber>
    </recommendedName>
</protein>
<sequence>MNFLLLSAIAMIPLIISISIMVQSKSPLSRALALFLLMLTFWQLDISLLYSHQFFDLEIIDILFRIFRVGPIMIMPIMYFFCYYLVKETPNLIGFKKIFNYPVFLIVTSFSVFVYLINFTNIGVQEYSIMPDRMFAPTHLIPIYGPLNITFVVNILFVFIHTFFLFILSFKVKDRYYRTFYKKLVIGAVFVFINGVISGFGVLPLYFSSFNSILVAIVLFLGFFQMQAQRLNTANQNLARQSSLLEEIMNINPNFIMVLNRENKIVKMNDSMEFLLSPTRKGEILGQDFKLLQQQPYNLVIESGELQRINRNGEAVYIEWGSKVLRHLDKESYTLFFGMDYTNQKRSEQLLLSSEKSKVIGELAASIAHEIRNPLTTIRGFIQIMKEEKKERQHKEIILDEIDRIDGVLKEMLLLAKPEAQVQGEKKLTHIDIVKELNNLKLLYDAVALEQNKDLVLVNKLTYEPMAYFNPSHFKQVIINILKNSFEATSEKGSIKLTLDEYDGNIRIRITDNGKGISKARLSRIGEPYFTSKEKGTGIGLTICFKLINDYSGKMNVLSKVGWGTVTSIILISHTKQYKEET</sequence>
<keyword evidence="7" id="KW-0067">ATP-binding</keyword>
<dbReference type="GO" id="GO:0016740">
    <property type="term" value="F:transferase activity"/>
    <property type="evidence" value="ECO:0007669"/>
    <property type="project" value="UniProtKB-KW"/>
</dbReference>
<feature type="transmembrane region" description="Helical" evidence="9">
    <location>
        <begin position="62"/>
        <end position="86"/>
    </location>
</feature>
<keyword evidence="6" id="KW-0418">Kinase</keyword>
<dbReference type="InterPro" id="IPR003661">
    <property type="entry name" value="HisK_dim/P_dom"/>
</dbReference>
<dbReference type="Proteomes" id="UP000789833">
    <property type="component" value="Unassembled WGS sequence"/>
</dbReference>
<dbReference type="InterPro" id="IPR005467">
    <property type="entry name" value="His_kinase_dom"/>
</dbReference>
<dbReference type="PANTHER" id="PTHR43065">
    <property type="entry name" value="SENSOR HISTIDINE KINASE"/>
    <property type="match status" value="1"/>
</dbReference>
<evidence type="ECO:0000259" key="10">
    <source>
        <dbReference type="PROSITE" id="PS50109"/>
    </source>
</evidence>
<keyword evidence="5" id="KW-0547">Nucleotide-binding</keyword>
<dbReference type="SUPFAM" id="SSF55874">
    <property type="entry name" value="ATPase domain of HSP90 chaperone/DNA topoisomerase II/histidine kinase"/>
    <property type="match status" value="1"/>
</dbReference>
<evidence type="ECO:0000256" key="8">
    <source>
        <dbReference type="ARBA" id="ARBA00023012"/>
    </source>
</evidence>
<evidence type="ECO:0000256" key="1">
    <source>
        <dbReference type="ARBA" id="ARBA00000085"/>
    </source>
</evidence>
<proteinExistence type="predicted"/>
<dbReference type="PANTHER" id="PTHR43065:SF10">
    <property type="entry name" value="PEROXIDE STRESS-ACTIVATED HISTIDINE KINASE MAK3"/>
    <property type="match status" value="1"/>
</dbReference>
<keyword evidence="3" id="KW-0597">Phosphoprotein</keyword>
<dbReference type="Pfam" id="PF00512">
    <property type="entry name" value="HisKA"/>
    <property type="match status" value="1"/>
</dbReference>
<feature type="transmembrane region" description="Helical" evidence="9">
    <location>
        <begin position="206"/>
        <end position="224"/>
    </location>
</feature>
<evidence type="ECO:0000313" key="12">
    <source>
        <dbReference type="Proteomes" id="UP000789833"/>
    </source>
</evidence>
<evidence type="ECO:0000256" key="7">
    <source>
        <dbReference type="ARBA" id="ARBA00022840"/>
    </source>
</evidence>
<dbReference type="Gene3D" id="3.30.450.20">
    <property type="entry name" value="PAS domain"/>
    <property type="match status" value="1"/>
</dbReference>
<dbReference type="SMART" id="SM00388">
    <property type="entry name" value="HisKA"/>
    <property type="match status" value="1"/>
</dbReference>
<evidence type="ECO:0000256" key="2">
    <source>
        <dbReference type="ARBA" id="ARBA00012438"/>
    </source>
</evidence>
<keyword evidence="8" id="KW-0902">Two-component regulatory system</keyword>
<feature type="transmembrane region" description="Helical" evidence="9">
    <location>
        <begin position="143"/>
        <end position="168"/>
    </location>
</feature>
<dbReference type="InterPro" id="IPR004358">
    <property type="entry name" value="Sig_transdc_His_kin-like_C"/>
</dbReference>